<dbReference type="SUPFAM" id="SSF53448">
    <property type="entry name" value="Nucleotide-diphospho-sugar transferases"/>
    <property type="match status" value="1"/>
</dbReference>
<proteinExistence type="inferred from homology"/>
<keyword evidence="2" id="KW-0328">Glycosyltransferase</keyword>
<name>W6S765_9CLOT</name>
<evidence type="ECO:0000313" key="6">
    <source>
        <dbReference type="EMBL" id="CDM70252.1"/>
    </source>
</evidence>
<dbReference type="PANTHER" id="PTHR43630:SF1">
    <property type="entry name" value="POLY-BETA-1,6-N-ACETYL-D-GLUCOSAMINE SYNTHASE"/>
    <property type="match status" value="1"/>
</dbReference>
<keyword evidence="3 6" id="KW-0808">Transferase</keyword>
<feature type="transmembrane region" description="Helical" evidence="4">
    <location>
        <begin position="265"/>
        <end position="285"/>
    </location>
</feature>
<feature type="domain" description="Glycosyltransferase 2-like" evidence="5">
    <location>
        <begin position="29"/>
        <end position="242"/>
    </location>
</feature>
<evidence type="ECO:0000259" key="5">
    <source>
        <dbReference type="Pfam" id="PF13632"/>
    </source>
</evidence>
<reference evidence="6 7" key="1">
    <citation type="submission" date="2013-11" db="EMBL/GenBank/DDBJ databases">
        <title>Complete genome sequence of Clostridum sp. M2/40.</title>
        <authorList>
            <person name="Wibberg D."/>
            <person name="Puehler A."/>
            <person name="Schlueter A."/>
        </authorList>
    </citation>
    <scope>NUCLEOTIDE SEQUENCE [LARGE SCALE GENOMIC DNA]</scope>
    <source>
        <strain evidence="7">M2/40</strain>
    </source>
</reference>
<dbReference type="eggNOG" id="COG1215">
    <property type="taxonomic scope" value="Bacteria"/>
</dbReference>
<organism evidence="6 7">
    <name type="scientific">Clostridium bornimense</name>
    <dbReference type="NCBI Taxonomy" id="1216932"/>
    <lineage>
        <taxon>Bacteria</taxon>
        <taxon>Bacillati</taxon>
        <taxon>Bacillota</taxon>
        <taxon>Clostridia</taxon>
        <taxon>Eubacteriales</taxon>
        <taxon>Clostridiaceae</taxon>
        <taxon>Clostridium</taxon>
    </lineage>
</organism>
<evidence type="ECO:0000313" key="7">
    <source>
        <dbReference type="Proteomes" id="UP000019426"/>
    </source>
</evidence>
<accession>W6S765</accession>
<dbReference type="Gene3D" id="3.90.550.10">
    <property type="entry name" value="Spore Coat Polysaccharide Biosynthesis Protein SpsA, Chain A"/>
    <property type="match status" value="1"/>
</dbReference>
<dbReference type="Proteomes" id="UP000019426">
    <property type="component" value="Chromosome M2/40_rep2"/>
</dbReference>
<evidence type="ECO:0000256" key="2">
    <source>
        <dbReference type="ARBA" id="ARBA00022676"/>
    </source>
</evidence>
<evidence type="ECO:0000256" key="4">
    <source>
        <dbReference type="SAM" id="Phobius"/>
    </source>
</evidence>
<evidence type="ECO:0000256" key="3">
    <source>
        <dbReference type="ARBA" id="ARBA00022679"/>
    </source>
</evidence>
<dbReference type="GO" id="GO:0016757">
    <property type="term" value="F:glycosyltransferase activity"/>
    <property type="evidence" value="ECO:0007669"/>
    <property type="project" value="UniProtKB-KW"/>
</dbReference>
<gene>
    <name evidence="6" type="ORF">CM240_3135</name>
</gene>
<keyword evidence="4" id="KW-0812">Transmembrane</keyword>
<keyword evidence="4" id="KW-0472">Membrane</keyword>
<dbReference type="PATRIC" id="fig|1216932.3.peg.3103"/>
<dbReference type="AlphaFoldDB" id="W6S765"/>
<feature type="transmembrane region" description="Helical" evidence="4">
    <location>
        <begin position="224"/>
        <end position="244"/>
    </location>
</feature>
<keyword evidence="7" id="KW-1185">Reference proteome</keyword>
<feature type="transmembrane region" description="Helical" evidence="4">
    <location>
        <begin position="194"/>
        <end position="218"/>
    </location>
</feature>
<dbReference type="PANTHER" id="PTHR43630">
    <property type="entry name" value="POLY-BETA-1,6-N-ACETYL-D-GLUCOSAMINE SYNTHASE"/>
    <property type="match status" value="1"/>
</dbReference>
<sequence length="296" mass="34557">MQDAICIDEKSPGKFKALNTGLKKVKTRYVITLDADTLLHPKAIRKIVARIKSAPEEIAAVAGSVLVRNSRDNLLSRIQEWDYFLSIMSIKRMQGLYQGTLVAQGAFSIYETELVKELGGWSDSIGEDIVLTWQMLVKDRKVYYEPLAVAFTDVPTKFNHFIKQRSRWARGMIEGLRIVKPWNQPNIYYKTLTFIDILIVFMDFSYTFFFIPGCILALFGHFYIVGPFMLLVLPFTLFSFFILFHKQKYFFNQLDLKVRKNKIGFILFILFYQIIMSPISLMGYLQEVFRVKRVWD</sequence>
<dbReference type="EMBL" id="HG917869">
    <property type="protein sequence ID" value="CDM70252.1"/>
    <property type="molecule type" value="Genomic_DNA"/>
</dbReference>
<dbReference type="InterPro" id="IPR001173">
    <property type="entry name" value="Glyco_trans_2-like"/>
</dbReference>
<dbReference type="KEGG" id="clt:CM240_3135"/>
<keyword evidence="4" id="KW-1133">Transmembrane helix</keyword>
<dbReference type="Pfam" id="PF13632">
    <property type="entry name" value="Glyco_trans_2_3"/>
    <property type="match status" value="1"/>
</dbReference>
<comment type="similarity">
    <text evidence="1">Belongs to the glycosyltransferase 2 family.</text>
</comment>
<dbReference type="InterPro" id="IPR029044">
    <property type="entry name" value="Nucleotide-diphossugar_trans"/>
</dbReference>
<dbReference type="HOGENOM" id="CLU_945365_0_0_9"/>
<dbReference type="STRING" id="1216932.CM240_3135"/>
<dbReference type="CDD" id="cd06423">
    <property type="entry name" value="CESA_like"/>
    <property type="match status" value="1"/>
</dbReference>
<protein>
    <submittedName>
        <fullName evidence="6">Glycosyl transferase, family 2</fullName>
    </submittedName>
</protein>
<evidence type="ECO:0000256" key="1">
    <source>
        <dbReference type="ARBA" id="ARBA00006739"/>
    </source>
</evidence>